<proteinExistence type="predicted"/>
<comment type="caution">
    <text evidence="1">The sequence shown here is derived from an EMBL/GenBank/DDBJ whole genome shotgun (WGS) entry which is preliminary data.</text>
</comment>
<dbReference type="EMBL" id="LAZR01042657">
    <property type="protein sequence ID" value="KKL09001.1"/>
    <property type="molecule type" value="Genomic_DNA"/>
</dbReference>
<reference evidence="1" key="1">
    <citation type="journal article" date="2015" name="Nature">
        <title>Complex archaea that bridge the gap between prokaryotes and eukaryotes.</title>
        <authorList>
            <person name="Spang A."/>
            <person name="Saw J.H."/>
            <person name="Jorgensen S.L."/>
            <person name="Zaremba-Niedzwiedzka K."/>
            <person name="Martijn J."/>
            <person name="Lind A.E."/>
            <person name="van Eijk R."/>
            <person name="Schleper C."/>
            <person name="Guy L."/>
            <person name="Ettema T.J."/>
        </authorList>
    </citation>
    <scope>NUCLEOTIDE SEQUENCE</scope>
</reference>
<sequence>MGLFDAIFGGPKEVRKDREGNTYEYNLSTKEIKKQNPGSPVKFRVGYAESTERFLESVDAN</sequence>
<organism evidence="1">
    <name type="scientific">marine sediment metagenome</name>
    <dbReference type="NCBI Taxonomy" id="412755"/>
    <lineage>
        <taxon>unclassified sequences</taxon>
        <taxon>metagenomes</taxon>
        <taxon>ecological metagenomes</taxon>
    </lineage>
</organism>
<name>A0A0F9CTJ7_9ZZZZ</name>
<gene>
    <name evidence="1" type="ORF">LCGC14_2570220</name>
</gene>
<accession>A0A0F9CTJ7</accession>
<evidence type="ECO:0000313" key="1">
    <source>
        <dbReference type="EMBL" id="KKL09001.1"/>
    </source>
</evidence>
<dbReference type="AlphaFoldDB" id="A0A0F9CTJ7"/>
<protein>
    <submittedName>
        <fullName evidence="1">Uncharacterized protein</fullName>
    </submittedName>
</protein>